<dbReference type="Pfam" id="PF00266">
    <property type="entry name" value="Aminotran_5"/>
    <property type="match status" value="1"/>
</dbReference>
<dbReference type="PIRSF" id="PIRSF005572">
    <property type="entry name" value="NifS"/>
    <property type="match status" value="1"/>
</dbReference>
<reference evidence="4 5" key="1">
    <citation type="submission" date="2024-06" db="EMBL/GenBank/DDBJ databases">
        <title>Genomic Encyclopedia of Type Strains, Phase IV (KMG-IV): sequencing the most valuable type-strain genomes for metagenomic binning, comparative biology and taxonomic classification.</title>
        <authorList>
            <person name="Goeker M."/>
        </authorList>
    </citation>
    <scope>NUCLEOTIDE SEQUENCE [LARGE SCALE GENOMIC DNA]</scope>
    <source>
        <strain evidence="4 5">DSM 26128</strain>
    </source>
</reference>
<evidence type="ECO:0000256" key="1">
    <source>
        <dbReference type="ARBA" id="ARBA00001933"/>
    </source>
</evidence>
<feature type="domain" description="Aminotransferase class V" evidence="3">
    <location>
        <begin position="2"/>
        <end position="359"/>
    </location>
</feature>
<dbReference type="PANTHER" id="PTHR11601:SF50">
    <property type="entry name" value="CYSTEINE DESULFURASE ISCS 2-RELATED"/>
    <property type="match status" value="1"/>
</dbReference>
<protein>
    <submittedName>
        <fullName evidence="4">Cysteine desulfurase</fullName>
        <ecNumber evidence="4">2.8.1.7</ecNumber>
    </submittedName>
</protein>
<dbReference type="InterPro" id="IPR015421">
    <property type="entry name" value="PyrdxlP-dep_Trfase_major"/>
</dbReference>
<dbReference type="InterPro" id="IPR000192">
    <property type="entry name" value="Aminotrans_V_dom"/>
</dbReference>
<dbReference type="EMBL" id="JBEPLW010000006">
    <property type="protein sequence ID" value="MET3575377.1"/>
    <property type="molecule type" value="Genomic_DNA"/>
</dbReference>
<keyword evidence="5" id="KW-1185">Reference proteome</keyword>
<dbReference type="EC" id="2.8.1.7" evidence="4"/>
<evidence type="ECO:0000259" key="3">
    <source>
        <dbReference type="Pfam" id="PF00266"/>
    </source>
</evidence>
<gene>
    <name evidence="4" type="ORF">ABID49_001262</name>
</gene>
<keyword evidence="4" id="KW-0808">Transferase</keyword>
<evidence type="ECO:0000256" key="2">
    <source>
        <dbReference type="ARBA" id="ARBA00022898"/>
    </source>
</evidence>
<accession>A0ABV2GBD3</accession>
<proteinExistence type="predicted"/>
<dbReference type="Gene3D" id="3.40.640.10">
    <property type="entry name" value="Type I PLP-dependent aspartate aminotransferase-like (Major domain)"/>
    <property type="match status" value="1"/>
</dbReference>
<keyword evidence="2" id="KW-0663">Pyridoxal phosphate</keyword>
<dbReference type="RefSeq" id="WP_354196476.1">
    <property type="nucleotide sequence ID" value="NZ_JBEPLW010000006.1"/>
</dbReference>
<organism evidence="4 5">
    <name type="scientific">Bhargavaea ullalensis</name>
    <dbReference type="NCBI Taxonomy" id="1265685"/>
    <lineage>
        <taxon>Bacteria</taxon>
        <taxon>Bacillati</taxon>
        <taxon>Bacillota</taxon>
        <taxon>Bacilli</taxon>
        <taxon>Bacillales</taxon>
        <taxon>Caryophanaceae</taxon>
        <taxon>Bhargavaea</taxon>
    </lineage>
</organism>
<comment type="caution">
    <text evidence="4">The sequence shown here is derived from an EMBL/GenBank/DDBJ whole genome shotgun (WGS) entry which is preliminary data.</text>
</comment>
<dbReference type="InterPro" id="IPR016454">
    <property type="entry name" value="Cysteine_dSase"/>
</dbReference>
<dbReference type="Gene3D" id="3.90.1150.10">
    <property type="entry name" value="Aspartate Aminotransferase, domain 1"/>
    <property type="match status" value="1"/>
</dbReference>
<comment type="cofactor">
    <cofactor evidence="1">
        <name>pyridoxal 5'-phosphate</name>
        <dbReference type="ChEBI" id="CHEBI:597326"/>
    </cofactor>
</comment>
<dbReference type="InterPro" id="IPR015424">
    <property type="entry name" value="PyrdxlP-dep_Trfase"/>
</dbReference>
<evidence type="ECO:0000313" key="4">
    <source>
        <dbReference type="EMBL" id="MET3575377.1"/>
    </source>
</evidence>
<dbReference type="Gene3D" id="1.10.260.50">
    <property type="match status" value="1"/>
</dbReference>
<sequence>MIYFDNSATTQPDSEVIRTFSAASASFFANPSSLHGLGIEADRLLERSRMQVAELAGMRDGTVVFTSGGTEANNQALFGLARANAGHGKKILMSSVEHPSVLNTADRLRCEGFDVVTVAAGPDGVLDLSDLEEKLTADTIVVSVMHVNNETGAVQPLEQAGRLIRQASPRAVFHSDIVQSFGKLPIPAGPDAISLSAHKFHGLKGSGALILKKNIHILPYLFGGGQQGGLRSGTVPVAHAAALAKAMRLAHESMDRTPYREWRDELIRFFGNFEKIRVIGGTDTAPHILSVAVRGIRGEVAVNALQEHGIYVSTSSACSSRSRRESHVLQAMKLREDFRHGVIRLSFGRQNKLEEITRFKEVFAGFMETIERV</sequence>
<dbReference type="InterPro" id="IPR015422">
    <property type="entry name" value="PyrdxlP-dep_Trfase_small"/>
</dbReference>
<dbReference type="GO" id="GO:0031071">
    <property type="term" value="F:cysteine desulfurase activity"/>
    <property type="evidence" value="ECO:0007669"/>
    <property type="project" value="UniProtKB-EC"/>
</dbReference>
<dbReference type="Proteomes" id="UP001549099">
    <property type="component" value="Unassembled WGS sequence"/>
</dbReference>
<dbReference type="SUPFAM" id="SSF53383">
    <property type="entry name" value="PLP-dependent transferases"/>
    <property type="match status" value="1"/>
</dbReference>
<evidence type="ECO:0000313" key="5">
    <source>
        <dbReference type="Proteomes" id="UP001549099"/>
    </source>
</evidence>
<name>A0ABV2GBD3_9BACL</name>
<dbReference type="PANTHER" id="PTHR11601">
    <property type="entry name" value="CYSTEINE DESULFURYLASE FAMILY MEMBER"/>
    <property type="match status" value="1"/>
</dbReference>